<dbReference type="AlphaFoldDB" id="A0AB36JDH4"/>
<dbReference type="InterPro" id="IPR012854">
    <property type="entry name" value="Cu_amine_oxidase-like_N"/>
</dbReference>
<dbReference type="SUPFAM" id="SSF55383">
    <property type="entry name" value="Copper amine oxidase, domain N"/>
    <property type="match status" value="1"/>
</dbReference>
<sequence length="64" mass="6933">MLSILFNYALTIDAAPLVAGGKVLVPLAFVAEQLGWNVSSEKEGEWLRYNLSPSENAGTLKNQP</sequence>
<dbReference type="InterPro" id="IPR036582">
    <property type="entry name" value="Mao_N_sf"/>
</dbReference>
<feature type="domain" description="Copper amine oxidase-like N-terminal" evidence="1">
    <location>
        <begin position="9"/>
        <end position="43"/>
    </location>
</feature>
<gene>
    <name evidence="2" type="ORF">BSK47_11675</name>
</gene>
<name>A0AB36JDH4_9BACL</name>
<evidence type="ECO:0000313" key="2">
    <source>
        <dbReference type="EMBL" id="OME20911.1"/>
    </source>
</evidence>
<proteinExistence type="predicted"/>
<dbReference type="Pfam" id="PF07833">
    <property type="entry name" value="Cu_amine_oxidN1"/>
    <property type="match status" value="1"/>
</dbReference>
<comment type="caution">
    <text evidence="2">The sequence shown here is derived from an EMBL/GenBank/DDBJ whole genome shotgun (WGS) entry which is preliminary data.</text>
</comment>
<accession>A0AB36JDH4</accession>
<protein>
    <recommendedName>
        <fullName evidence="1">Copper amine oxidase-like N-terminal domain-containing protein</fullName>
    </recommendedName>
</protein>
<organism evidence="2 3">
    <name type="scientific">Paenibacillus odorifer</name>
    <dbReference type="NCBI Taxonomy" id="189426"/>
    <lineage>
        <taxon>Bacteria</taxon>
        <taxon>Bacillati</taxon>
        <taxon>Bacillota</taxon>
        <taxon>Bacilli</taxon>
        <taxon>Bacillales</taxon>
        <taxon>Paenibacillaceae</taxon>
        <taxon>Paenibacillus</taxon>
    </lineage>
</organism>
<evidence type="ECO:0000313" key="3">
    <source>
        <dbReference type="Proteomes" id="UP000187323"/>
    </source>
</evidence>
<dbReference type="RefSeq" id="WP_172628842.1">
    <property type="nucleotide sequence ID" value="NZ_CP021965.1"/>
</dbReference>
<dbReference type="EMBL" id="MPTO01000009">
    <property type="protein sequence ID" value="OME20911.1"/>
    <property type="molecule type" value="Genomic_DNA"/>
</dbReference>
<reference evidence="2 3" key="1">
    <citation type="submission" date="2016-10" db="EMBL/GenBank/DDBJ databases">
        <title>Paenibacillus species isolates.</title>
        <authorList>
            <person name="Beno S.M."/>
        </authorList>
    </citation>
    <scope>NUCLEOTIDE SEQUENCE [LARGE SCALE GENOMIC DNA]</scope>
    <source>
        <strain evidence="2 3">FSL H7-0918</strain>
    </source>
</reference>
<dbReference type="Proteomes" id="UP000187323">
    <property type="component" value="Unassembled WGS sequence"/>
</dbReference>
<evidence type="ECO:0000259" key="1">
    <source>
        <dbReference type="Pfam" id="PF07833"/>
    </source>
</evidence>